<keyword evidence="4" id="KW-1185">Reference proteome</keyword>
<dbReference type="Pfam" id="PF01987">
    <property type="entry name" value="AIM24"/>
    <property type="match status" value="1"/>
</dbReference>
<accession>A0A9P4MIW5</accession>
<dbReference type="OrthoDB" id="1705416at2759"/>
<comment type="similarity">
    <text evidence="1">Belongs to the AIM24 family.</text>
</comment>
<feature type="compositionally biased region" description="Low complexity" evidence="2">
    <location>
        <begin position="129"/>
        <end position="149"/>
    </location>
</feature>
<dbReference type="Gene3D" id="3.60.160.10">
    <property type="entry name" value="Mitochondrial biogenesis AIM24"/>
    <property type="match status" value="1"/>
</dbReference>
<feature type="compositionally biased region" description="Pro residues" evidence="2">
    <location>
        <begin position="74"/>
        <end position="85"/>
    </location>
</feature>
<gene>
    <name evidence="3" type="ORF">K461DRAFT_295532</name>
</gene>
<feature type="region of interest" description="Disordered" evidence="2">
    <location>
        <begin position="1"/>
        <end position="159"/>
    </location>
</feature>
<name>A0A9P4MIW5_9PEZI</name>
<dbReference type="AlphaFoldDB" id="A0A9P4MIW5"/>
<dbReference type="InterPro" id="IPR036983">
    <property type="entry name" value="AIM24_sf"/>
</dbReference>
<feature type="compositionally biased region" description="Pro residues" evidence="2">
    <location>
        <begin position="119"/>
        <end position="128"/>
    </location>
</feature>
<sequence length="376" mass="40005">MATNQAYFPPPPTNNDQPYSPQPHQAYYPPPPQSAATTDGRFQHHQPQESHTQYYPPPPASTSPSHDRKSWAPSPIPASPPPTYPPQQQQQQYQQPQQASYPTHQQAQYHPDKSYDTQPPVPPTPAAIPPISRLSLSSSTPAPAPSSTPDDVGTFNGGSYRISHRSTNTLLTIQLAINCPIHAKPGAMIGMSPTITLSGAVKFSLKKMVAGGALTQSTLTGPGEVMLAPRMLGDIIAIKIESGTVWRCGRDAWLAATQGVGKDVKSQGVSKALFSGEGWYTYTLSGTGIAWVASLGAVCRKDLKEGEAYLIDNGHLVAWSAKYTLERVASGGIISELSSAEGLVCRFVGPGTVYFQTRSPAAFGAWLSGVAAGKTG</sequence>
<feature type="compositionally biased region" description="Low complexity" evidence="2">
    <location>
        <begin position="17"/>
        <end position="27"/>
    </location>
</feature>
<dbReference type="PANTHER" id="PTHR43657">
    <property type="entry name" value="TRYPTOPHAN RNA-BINDING ATTENUATOR PROTEIN-LIKE PROTEIN"/>
    <property type="match status" value="1"/>
</dbReference>
<dbReference type="SUPFAM" id="SSF51219">
    <property type="entry name" value="TRAP-like"/>
    <property type="match status" value="1"/>
</dbReference>
<dbReference type="EMBL" id="ML996088">
    <property type="protein sequence ID" value="KAF2151484.1"/>
    <property type="molecule type" value="Genomic_DNA"/>
</dbReference>
<comment type="caution">
    <text evidence="3">The sequence shown here is derived from an EMBL/GenBank/DDBJ whole genome shotgun (WGS) entry which is preliminary data.</text>
</comment>
<evidence type="ECO:0000256" key="2">
    <source>
        <dbReference type="SAM" id="MobiDB-lite"/>
    </source>
</evidence>
<dbReference type="InterPro" id="IPR016031">
    <property type="entry name" value="Trp_RNA-bd_attenuator-like_dom"/>
</dbReference>
<protein>
    <recommendedName>
        <fullName evidence="1">Altered inheritance of mitochondria protein 24, mitochondrial</fullName>
    </recommendedName>
</protein>
<dbReference type="InterPro" id="IPR002838">
    <property type="entry name" value="AIM24"/>
</dbReference>
<feature type="compositionally biased region" description="Low complexity" evidence="2">
    <location>
        <begin position="86"/>
        <end position="102"/>
    </location>
</feature>
<dbReference type="PANTHER" id="PTHR43657:SF1">
    <property type="entry name" value="ALTERED INHERITANCE OF MITOCHONDRIA PROTEIN 24, MITOCHONDRIAL"/>
    <property type="match status" value="1"/>
</dbReference>
<dbReference type="Proteomes" id="UP000799439">
    <property type="component" value="Unassembled WGS sequence"/>
</dbReference>
<proteinExistence type="inferred from homology"/>
<keyword evidence="1" id="KW-0496">Mitochondrion</keyword>
<evidence type="ECO:0000256" key="1">
    <source>
        <dbReference type="RuleBase" id="RU363045"/>
    </source>
</evidence>
<evidence type="ECO:0000313" key="3">
    <source>
        <dbReference type="EMBL" id="KAF2151484.1"/>
    </source>
</evidence>
<comment type="subcellular location">
    <subcellularLocation>
        <location evidence="1">Mitochondrion</location>
    </subcellularLocation>
</comment>
<dbReference type="GO" id="GO:0005739">
    <property type="term" value="C:mitochondrion"/>
    <property type="evidence" value="ECO:0007669"/>
    <property type="project" value="UniProtKB-SubCell"/>
</dbReference>
<dbReference type="NCBIfam" id="TIGR00266">
    <property type="entry name" value="TIGR00266 family protein"/>
    <property type="match status" value="1"/>
</dbReference>
<evidence type="ECO:0000313" key="4">
    <source>
        <dbReference type="Proteomes" id="UP000799439"/>
    </source>
</evidence>
<reference evidence="3" key="1">
    <citation type="journal article" date="2020" name="Stud. Mycol.">
        <title>101 Dothideomycetes genomes: a test case for predicting lifestyles and emergence of pathogens.</title>
        <authorList>
            <person name="Haridas S."/>
            <person name="Albert R."/>
            <person name="Binder M."/>
            <person name="Bloem J."/>
            <person name="Labutti K."/>
            <person name="Salamov A."/>
            <person name="Andreopoulos B."/>
            <person name="Baker S."/>
            <person name="Barry K."/>
            <person name="Bills G."/>
            <person name="Bluhm B."/>
            <person name="Cannon C."/>
            <person name="Castanera R."/>
            <person name="Culley D."/>
            <person name="Daum C."/>
            <person name="Ezra D."/>
            <person name="Gonzalez J."/>
            <person name="Henrissat B."/>
            <person name="Kuo A."/>
            <person name="Liang C."/>
            <person name="Lipzen A."/>
            <person name="Lutzoni F."/>
            <person name="Magnuson J."/>
            <person name="Mondo S."/>
            <person name="Nolan M."/>
            <person name="Ohm R."/>
            <person name="Pangilinan J."/>
            <person name="Park H.-J."/>
            <person name="Ramirez L."/>
            <person name="Alfaro M."/>
            <person name="Sun H."/>
            <person name="Tritt A."/>
            <person name="Yoshinaga Y."/>
            <person name="Zwiers L.-H."/>
            <person name="Turgeon B."/>
            <person name="Goodwin S."/>
            <person name="Spatafora J."/>
            <person name="Crous P."/>
            <person name="Grigoriev I."/>
        </authorList>
    </citation>
    <scope>NUCLEOTIDE SEQUENCE</scope>
    <source>
        <strain evidence="3">CBS 260.36</strain>
    </source>
</reference>
<organism evidence="3 4">
    <name type="scientific">Myriangium duriaei CBS 260.36</name>
    <dbReference type="NCBI Taxonomy" id="1168546"/>
    <lineage>
        <taxon>Eukaryota</taxon>
        <taxon>Fungi</taxon>
        <taxon>Dikarya</taxon>
        <taxon>Ascomycota</taxon>
        <taxon>Pezizomycotina</taxon>
        <taxon>Dothideomycetes</taxon>
        <taxon>Dothideomycetidae</taxon>
        <taxon>Myriangiales</taxon>
        <taxon>Myriangiaceae</taxon>
        <taxon>Myriangium</taxon>
    </lineage>
</organism>